<dbReference type="EMBL" id="JAUKUD010000002">
    <property type="protein sequence ID" value="KAK0751886.1"/>
    <property type="molecule type" value="Genomic_DNA"/>
</dbReference>
<evidence type="ECO:0000313" key="2">
    <source>
        <dbReference type="Proteomes" id="UP001172155"/>
    </source>
</evidence>
<comment type="caution">
    <text evidence="1">The sequence shown here is derived from an EMBL/GenBank/DDBJ whole genome shotgun (WGS) entry which is preliminary data.</text>
</comment>
<accession>A0AA40F6C3</accession>
<proteinExistence type="predicted"/>
<sequence>MGCGFFACSVVSTKFPAGGGCMWTVCGASVACKPRCKRRDCCSHSYSHPCCQCLV</sequence>
<organism evidence="1 2">
    <name type="scientific">Schizothecium vesticola</name>
    <dbReference type="NCBI Taxonomy" id="314040"/>
    <lineage>
        <taxon>Eukaryota</taxon>
        <taxon>Fungi</taxon>
        <taxon>Dikarya</taxon>
        <taxon>Ascomycota</taxon>
        <taxon>Pezizomycotina</taxon>
        <taxon>Sordariomycetes</taxon>
        <taxon>Sordariomycetidae</taxon>
        <taxon>Sordariales</taxon>
        <taxon>Schizotheciaceae</taxon>
        <taxon>Schizothecium</taxon>
    </lineage>
</organism>
<gene>
    <name evidence="1" type="ORF">B0T18DRAFT_403606</name>
</gene>
<protein>
    <submittedName>
        <fullName evidence="1">Uncharacterized protein</fullName>
    </submittedName>
</protein>
<dbReference type="Proteomes" id="UP001172155">
    <property type="component" value="Unassembled WGS sequence"/>
</dbReference>
<dbReference type="AlphaFoldDB" id="A0AA40F6C3"/>
<name>A0AA40F6C3_9PEZI</name>
<evidence type="ECO:0000313" key="1">
    <source>
        <dbReference type="EMBL" id="KAK0751886.1"/>
    </source>
</evidence>
<reference evidence="1" key="1">
    <citation type="submission" date="2023-06" db="EMBL/GenBank/DDBJ databases">
        <title>Genome-scale phylogeny and comparative genomics of the fungal order Sordariales.</title>
        <authorList>
            <consortium name="Lawrence Berkeley National Laboratory"/>
            <person name="Hensen N."/>
            <person name="Bonometti L."/>
            <person name="Westerberg I."/>
            <person name="Brannstrom I.O."/>
            <person name="Guillou S."/>
            <person name="Cros-Aarteil S."/>
            <person name="Calhoun S."/>
            <person name="Haridas S."/>
            <person name="Kuo A."/>
            <person name="Mondo S."/>
            <person name="Pangilinan J."/>
            <person name="Riley R."/>
            <person name="LaButti K."/>
            <person name="Andreopoulos B."/>
            <person name="Lipzen A."/>
            <person name="Chen C."/>
            <person name="Yanf M."/>
            <person name="Daum C."/>
            <person name="Ng V."/>
            <person name="Clum A."/>
            <person name="Steindorff A."/>
            <person name="Ohm R."/>
            <person name="Martin F."/>
            <person name="Silar P."/>
            <person name="Natvig D."/>
            <person name="Lalanne C."/>
            <person name="Gautier V."/>
            <person name="Ament-velasquez S.L."/>
            <person name="Kruys A."/>
            <person name="Hutchinson M.I."/>
            <person name="Powell A.J."/>
            <person name="Barry K."/>
            <person name="Miller A.N."/>
            <person name="Grigoriev I.V."/>
            <person name="Debuchy R."/>
            <person name="Gladieux P."/>
            <person name="Thoren M.H."/>
            <person name="Johannesson H."/>
        </authorList>
    </citation>
    <scope>NUCLEOTIDE SEQUENCE</scope>
    <source>
        <strain evidence="1">SMH3187-1</strain>
    </source>
</reference>
<keyword evidence="2" id="KW-1185">Reference proteome</keyword>